<keyword evidence="2" id="KW-1185">Reference proteome</keyword>
<evidence type="ECO:0000313" key="1">
    <source>
        <dbReference type="EMBL" id="AKU17827.1"/>
    </source>
</evidence>
<gene>
    <name evidence="1" type="ORF">VV02_21480</name>
</gene>
<reference evidence="1 2" key="1">
    <citation type="submission" date="2015-03" db="EMBL/GenBank/DDBJ databases">
        <title>Luteipulveratus halotolerans sp. nov., a novel actinobacterium (Dermacoccaceae) from Sarawak, Malaysia.</title>
        <authorList>
            <person name="Juboi H."/>
            <person name="Basik A."/>
            <person name="Shamsul S.S."/>
            <person name="Arnold P."/>
            <person name="Schmitt E.K."/>
            <person name="Sanglier J.-J."/>
            <person name="Yeo T."/>
        </authorList>
    </citation>
    <scope>NUCLEOTIDE SEQUENCE [LARGE SCALE GENOMIC DNA]</scope>
    <source>
        <strain evidence="1 2">MN07-A0370</strain>
    </source>
</reference>
<dbReference type="Gene3D" id="3.20.20.60">
    <property type="entry name" value="Phosphoenolpyruvate-binding domains"/>
    <property type="match status" value="1"/>
</dbReference>
<dbReference type="Pfam" id="PF13714">
    <property type="entry name" value="PEP_mutase"/>
    <property type="match status" value="1"/>
</dbReference>
<keyword evidence="1" id="KW-0808">Transferase</keyword>
<keyword evidence="1" id="KW-0489">Methyltransferase</keyword>
<dbReference type="PANTHER" id="PTHR42905">
    <property type="entry name" value="PHOSPHOENOLPYRUVATE CARBOXYLASE"/>
    <property type="match status" value="1"/>
</dbReference>
<dbReference type="KEGG" id="lmoi:VV02_21480"/>
<dbReference type="GO" id="GO:0008168">
    <property type="term" value="F:methyltransferase activity"/>
    <property type="evidence" value="ECO:0007669"/>
    <property type="project" value="UniProtKB-KW"/>
</dbReference>
<dbReference type="AlphaFoldDB" id="A0A0K1JM86"/>
<dbReference type="RefSeq" id="WP_052594893.1">
    <property type="nucleotide sequence ID" value="NZ_CP011112.1"/>
</dbReference>
<dbReference type="Proteomes" id="UP000066480">
    <property type="component" value="Chromosome"/>
</dbReference>
<dbReference type="GO" id="GO:0032259">
    <property type="term" value="P:methylation"/>
    <property type="evidence" value="ECO:0007669"/>
    <property type="project" value="UniProtKB-KW"/>
</dbReference>
<dbReference type="InterPro" id="IPR039556">
    <property type="entry name" value="ICL/PEPM"/>
</dbReference>
<dbReference type="EMBL" id="CP011112">
    <property type="protein sequence ID" value="AKU17827.1"/>
    <property type="molecule type" value="Genomic_DNA"/>
</dbReference>
<dbReference type="InterPro" id="IPR040442">
    <property type="entry name" value="Pyrv_kinase-like_dom_sf"/>
</dbReference>
<accession>A0A0K1JM86</accession>
<dbReference type="PATRIC" id="fig|571913.6.peg.4354"/>
<dbReference type="STRING" id="571913.VV02_21480"/>
<organism evidence="1 2">
    <name type="scientific">Luteipulveratus mongoliensis</name>
    <dbReference type="NCBI Taxonomy" id="571913"/>
    <lineage>
        <taxon>Bacteria</taxon>
        <taxon>Bacillati</taxon>
        <taxon>Actinomycetota</taxon>
        <taxon>Actinomycetes</taxon>
        <taxon>Micrococcales</taxon>
        <taxon>Dermacoccaceae</taxon>
        <taxon>Luteipulveratus</taxon>
    </lineage>
</organism>
<name>A0A0K1JM86_9MICO</name>
<dbReference type="InterPro" id="IPR015813">
    <property type="entry name" value="Pyrv/PenolPyrv_kinase-like_dom"/>
</dbReference>
<dbReference type="PANTHER" id="PTHR42905:SF16">
    <property type="entry name" value="CARBOXYPHOSPHONOENOLPYRUVATE PHOSPHONOMUTASE-LIKE PROTEIN (AFU_ORTHOLOGUE AFUA_5G07230)"/>
    <property type="match status" value="1"/>
</dbReference>
<proteinExistence type="predicted"/>
<dbReference type="CDD" id="cd00377">
    <property type="entry name" value="ICL_PEPM"/>
    <property type="match status" value="1"/>
</dbReference>
<dbReference type="SUPFAM" id="SSF51621">
    <property type="entry name" value="Phosphoenolpyruvate/pyruvate domain"/>
    <property type="match status" value="1"/>
</dbReference>
<sequence>MTTDLASRFHALHQDVLVLPNCWDAATARVIEAAGAPALATTSAAVAWALGQPDGNRLDRDLMLQNLRRITAAVSVPVTSDIEGGFGEGDAALAETTRLVIDAGAVGVNLEDTYDGGFRSLEDAAHRVGVVRKAAEQAGVDLFINARTDSYLAGTNDVDDTLARAAAYLDAGASGIFVPGTGDLELISRLTSEIKAPVNVLVGPGSPSVPELKDAGVRRVSAGSSLASSVFGHVSRAAHEMLEKGTYTEMGEALNWGEMNDLFT</sequence>
<evidence type="ECO:0000313" key="2">
    <source>
        <dbReference type="Proteomes" id="UP000066480"/>
    </source>
</evidence>
<protein>
    <submittedName>
        <fullName evidence="1">3-methyl-2-oxobutanoate hydroxymethyltransferase</fullName>
    </submittedName>
</protein>
<dbReference type="OrthoDB" id="9780430at2"/>
<dbReference type="Gene3D" id="6.10.250.2750">
    <property type="match status" value="1"/>
</dbReference>